<name>A0A2S0Q6R7_NODSP</name>
<accession>A0A2S0Q6R7</accession>
<evidence type="ECO:0000313" key="2">
    <source>
        <dbReference type="Proteomes" id="UP000244056"/>
    </source>
</evidence>
<dbReference type="EMBL" id="CP020114">
    <property type="protein sequence ID" value="AVZ30113.1"/>
    <property type="molecule type" value="Genomic_DNA"/>
</dbReference>
<dbReference type="AlphaFoldDB" id="A0A2S0Q6R7"/>
<evidence type="ECO:0000313" key="1">
    <source>
        <dbReference type="EMBL" id="AVZ30113.1"/>
    </source>
</evidence>
<organism evidence="1 2">
    <name type="scientific">Nodularia spumigena UHCC 0039</name>
    <dbReference type="NCBI Taxonomy" id="1914872"/>
    <lineage>
        <taxon>Bacteria</taxon>
        <taxon>Bacillati</taxon>
        <taxon>Cyanobacteriota</taxon>
        <taxon>Cyanophyceae</taxon>
        <taxon>Nostocales</taxon>
        <taxon>Nodulariaceae</taxon>
        <taxon>Nodularia</taxon>
    </lineage>
</organism>
<reference evidence="1 2" key="1">
    <citation type="submission" date="2017-03" db="EMBL/GenBank/DDBJ databases">
        <title>Comparative genomics of the toxic Baltic Sea cyanobacteria Nodularia spumigena UHCC 0039 and its response on varying salinity.</title>
        <authorList>
            <person name="Teikari J.E."/>
        </authorList>
    </citation>
    <scope>NUCLEOTIDE SEQUENCE [LARGE SCALE GENOMIC DNA]</scope>
    <source>
        <strain evidence="1 2">UHCC 0039</strain>
    </source>
</reference>
<dbReference type="Proteomes" id="UP000244056">
    <property type="component" value="Chromosome"/>
</dbReference>
<dbReference type="KEGG" id="nsp:BMF81_01337"/>
<protein>
    <submittedName>
        <fullName evidence="1">Uncharacterized protein</fullName>
    </submittedName>
</protein>
<sequence>MNTFVYQGFVNPSVVIIFKIGITVLFSCREEEYLQTFLSKERDFELYFVRLTYI</sequence>
<proteinExistence type="predicted"/>
<gene>
    <name evidence="1" type="ORF">BMF81_01337</name>
</gene>